<dbReference type="OrthoDB" id="3523564at2759"/>
<keyword evidence="2" id="KW-1185">Reference proteome</keyword>
<name>A0A2J6QXW4_HYAVF</name>
<accession>A0A2J6QXW4</accession>
<gene>
    <name evidence="1" type="ORF">L207DRAFT_537510</name>
</gene>
<evidence type="ECO:0000313" key="2">
    <source>
        <dbReference type="Proteomes" id="UP000235786"/>
    </source>
</evidence>
<protein>
    <submittedName>
        <fullName evidence="1">Uncharacterized protein</fullName>
    </submittedName>
</protein>
<dbReference type="EMBL" id="KZ613964">
    <property type="protein sequence ID" value="PMD31090.1"/>
    <property type="molecule type" value="Genomic_DNA"/>
</dbReference>
<proteinExistence type="predicted"/>
<dbReference type="Proteomes" id="UP000235786">
    <property type="component" value="Unassembled WGS sequence"/>
</dbReference>
<organism evidence="1 2">
    <name type="scientific">Hyaloscypha variabilis (strain UAMH 11265 / GT02V1 / F)</name>
    <name type="common">Meliniomyces variabilis</name>
    <dbReference type="NCBI Taxonomy" id="1149755"/>
    <lineage>
        <taxon>Eukaryota</taxon>
        <taxon>Fungi</taxon>
        <taxon>Dikarya</taxon>
        <taxon>Ascomycota</taxon>
        <taxon>Pezizomycotina</taxon>
        <taxon>Leotiomycetes</taxon>
        <taxon>Helotiales</taxon>
        <taxon>Hyaloscyphaceae</taxon>
        <taxon>Hyaloscypha</taxon>
        <taxon>Hyaloscypha variabilis</taxon>
    </lineage>
</organism>
<sequence>MDEIFLIQPDRPGVQRLAVEKVDIDAMRGGWLTDNCIREVIARFGNFTTSRVNFVDPTWLHQWIRQDGYEREETPAFFQPHPAREQNASKLMLQFYSSFREFFQGKALNRFQFVVDQNHEWQGDGISCGIYVAAARLTAEQIRISRENGLRWLKEAPKVWDFFLKDNAGPTPKVKKAVHWDPSIPEEVANGVI</sequence>
<dbReference type="AlphaFoldDB" id="A0A2J6QXW4"/>
<evidence type="ECO:0000313" key="1">
    <source>
        <dbReference type="EMBL" id="PMD31090.1"/>
    </source>
</evidence>
<reference evidence="1 2" key="1">
    <citation type="submission" date="2016-04" db="EMBL/GenBank/DDBJ databases">
        <title>A degradative enzymes factory behind the ericoid mycorrhizal symbiosis.</title>
        <authorList>
            <consortium name="DOE Joint Genome Institute"/>
            <person name="Martino E."/>
            <person name="Morin E."/>
            <person name="Grelet G."/>
            <person name="Kuo A."/>
            <person name="Kohler A."/>
            <person name="Daghino S."/>
            <person name="Barry K."/>
            <person name="Choi C."/>
            <person name="Cichocki N."/>
            <person name="Clum A."/>
            <person name="Copeland A."/>
            <person name="Hainaut M."/>
            <person name="Haridas S."/>
            <person name="Labutti K."/>
            <person name="Lindquist E."/>
            <person name="Lipzen A."/>
            <person name="Khouja H.-R."/>
            <person name="Murat C."/>
            <person name="Ohm R."/>
            <person name="Olson A."/>
            <person name="Spatafora J."/>
            <person name="Veneault-Fourrey C."/>
            <person name="Henrissat B."/>
            <person name="Grigoriev I."/>
            <person name="Martin F."/>
            <person name="Perotto S."/>
        </authorList>
    </citation>
    <scope>NUCLEOTIDE SEQUENCE [LARGE SCALE GENOMIC DNA]</scope>
    <source>
        <strain evidence="1 2">F</strain>
    </source>
</reference>